<dbReference type="EMBL" id="MG757153">
    <property type="protein sequence ID" value="AVD99327.1"/>
    <property type="molecule type" value="Genomic_DNA"/>
</dbReference>
<protein>
    <submittedName>
        <fullName evidence="2">Uncharacterized protein</fullName>
    </submittedName>
</protein>
<proteinExistence type="predicted"/>
<reference evidence="2 3" key="1">
    <citation type="submission" date="2018-01" db="EMBL/GenBank/DDBJ databases">
        <authorList>
            <person name="Grinwald M.F."/>
            <person name="Tasoff P."/>
            <person name="Simpson K.F."/>
            <person name="Vasser A."/>
            <person name="Shaffer C.D."/>
            <person name="Weston-Hafer K.A."/>
            <person name="Russell D.A."/>
            <person name="Pope W.H."/>
            <person name="Jacobs-Sera D."/>
            <person name="Hendrix R.W."/>
            <person name="Hatfull G.F."/>
        </authorList>
    </citation>
    <scope>NUCLEOTIDE SEQUENCE [LARGE SCALE GENOMIC DNA]</scope>
</reference>
<keyword evidence="3" id="KW-1185">Reference proteome</keyword>
<accession>A0A2L1IVY3</accession>
<evidence type="ECO:0000313" key="2">
    <source>
        <dbReference type="EMBL" id="AVD99327.1"/>
    </source>
</evidence>
<sequence>MSILLAIYLIGIGAFLGIGVFLVLLGGLIGIEPKDSIVLKYLAFTAGWPITYPAWALWVTYQDNK</sequence>
<organism evidence="2 3">
    <name type="scientific">Streptomyces phage BillNye</name>
    <dbReference type="NCBI Taxonomy" id="2079426"/>
    <lineage>
        <taxon>Viruses</taxon>
        <taxon>Duplodnaviria</taxon>
        <taxon>Heunggongvirae</taxon>
        <taxon>Uroviricota</taxon>
        <taxon>Caudoviricetes</taxon>
        <taxon>Stanwilliamsviridae</taxon>
        <taxon>Loccivirinae</taxon>
        <taxon>Wilnyevirus</taxon>
        <taxon>Wilnyevirus billnye</taxon>
    </lineage>
</organism>
<name>A0A2L1IVY3_9CAUD</name>
<keyword evidence="1" id="KW-1133">Transmembrane helix</keyword>
<evidence type="ECO:0000313" key="3">
    <source>
        <dbReference type="Proteomes" id="UP000241925"/>
    </source>
</evidence>
<feature type="transmembrane region" description="Helical" evidence="1">
    <location>
        <begin position="6"/>
        <end position="29"/>
    </location>
</feature>
<keyword evidence="1" id="KW-0812">Transmembrane</keyword>
<evidence type="ECO:0000256" key="1">
    <source>
        <dbReference type="SAM" id="Phobius"/>
    </source>
</evidence>
<keyword evidence="1" id="KW-0472">Membrane</keyword>
<gene>
    <name evidence="2" type="ORF">SEA_BILLNYE_154</name>
</gene>
<dbReference type="Proteomes" id="UP000241925">
    <property type="component" value="Segment"/>
</dbReference>
<feature type="transmembrane region" description="Helical" evidence="1">
    <location>
        <begin position="41"/>
        <end position="61"/>
    </location>
</feature>